<dbReference type="EMBL" id="BAOP01000008">
    <property type="protein sequence ID" value="GAC79337.1"/>
    <property type="molecule type" value="Genomic_DNA"/>
</dbReference>
<sequence length="230" mass="24574">MHSDDDSATTAFREPGELPIPFTEALAEWAPVARDLLIETAKVFGSLITQAEVASKVQSETGIRAGRPVRLWINDLLAAVTRLRGEGEPLLASLCVRLDESVGDAYLHVVEVAGREKPEDPERDAAVARFDCYVFAGAAMPPGARPILAPRVAERRAAAARAQSPRKAAKPKAAPKAKAKAEPRAKAEPKPRAAAKPKPAKAADREEPKPRLCPTCFTALPATGHCGYCD</sequence>
<keyword evidence="3" id="KW-1185">Reference proteome</keyword>
<organism evidence="2 3">
    <name type="scientific">Gordonia malaquae NBRC 108250</name>
    <dbReference type="NCBI Taxonomy" id="1223542"/>
    <lineage>
        <taxon>Bacteria</taxon>
        <taxon>Bacillati</taxon>
        <taxon>Actinomycetota</taxon>
        <taxon>Actinomycetes</taxon>
        <taxon>Mycobacteriales</taxon>
        <taxon>Gordoniaceae</taxon>
        <taxon>Gordonia</taxon>
    </lineage>
</organism>
<dbReference type="Proteomes" id="UP000035009">
    <property type="component" value="Unassembled WGS sequence"/>
</dbReference>
<feature type="compositionally biased region" description="Basic residues" evidence="1">
    <location>
        <begin position="167"/>
        <end position="178"/>
    </location>
</feature>
<evidence type="ECO:0000313" key="2">
    <source>
        <dbReference type="EMBL" id="GAC79337.1"/>
    </source>
</evidence>
<comment type="caution">
    <text evidence="2">The sequence shown here is derived from an EMBL/GenBank/DDBJ whole genome shotgun (WGS) entry which is preliminary data.</text>
</comment>
<name>M3UV17_GORML</name>
<feature type="compositionally biased region" description="Basic and acidic residues" evidence="1">
    <location>
        <begin position="179"/>
        <end position="191"/>
    </location>
</feature>
<evidence type="ECO:0000256" key="1">
    <source>
        <dbReference type="SAM" id="MobiDB-lite"/>
    </source>
</evidence>
<evidence type="ECO:0000313" key="3">
    <source>
        <dbReference type="Proteomes" id="UP000035009"/>
    </source>
</evidence>
<dbReference type="RefSeq" id="WP_008377684.1">
    <property type="nucleotide sequence ID" value="NZ_BAOP01000008.1"/>
</dbReference>
<proteinExistence type="predicted"/>
<dbReference type="STRING" id="410332.SAMN04488550_4301"/>
<dbReference type="AlphaFoldDB" id="M3UV17"/>
<reference evidence="2 3" key="1">
    <citation type="submission" date="2013-02" db="EMBL/GenBank/DDBJ databases">
        <title>Whole genome shotgun sequence of Gordonia malaquae NBRC 108250.</title>
        <authorList>
            <person name="Yoshida I."/>
            <person name="Hosoyama A."/>
            <person name="Tsuchikane K."/>
            <person name="Ando Y."/>
            <person name="Baba S."/>
            <person name="Ohji S."/>
            <person name="Hamada M."/>
            <person name="Tamura T."/>
            <person name="Yamazoe A."/>
            <person name="Yamazaki S."/>
            <person name="Fujita N."/>
        </authorList>
    </citation>
    <scope>NUCLEOTIDE SEQUENCE [LARGE SCALE GENOMIC DNA]</scope>
    <source>
        <strain evidence="2 3">NBRC 108250</strain>
    </source>
</reference>
<gene>
    <name evidence="2" type="ORF">GM1_008_00990</name>
</gene>
<feature type="compositionally biased region" description="Basic and acidic residues" evidence="1">
    <location>
        <begin position="201"/>
        <end position="210"/>
    </location>
</feature>
<dbReference type="eggNOG" id="ENOG5032TMN">
    <property type="taxonomic scope" value="Bacteria"/>
</dbReference>
<dbReference type="OrthoDB" id="5916883at2"/>
<protein>
    <submittedName>
        <fullName evidence="2">Uncharacterized protein</fullName>
    </submittedName>
</protein>
<feature type="region of interest" description="Disordered" evidence="1">
    <location>
        <begin position="156"/>
        <end position="214"/>
    </location>
</feature>
<accession>M3UV17</accession>